<accession>A0ABV7IQV2</accession>
<dbReference type="Proteomes" id="UP001595604">
    <property type="component" value="Unassembled WGS sequence"/>
</dbReference>
<organism evidence="1 2">
    <name type="scientific">Novosphingobium bradum</name>
    <dbReference type="NCBI Taxonomy" id="1737444"/>
    <lineage>
        <taxon>Bacteria</taxon>
        <taxon>Pseudomonadati</taxon>
        <taxon>Pseudomonadota</taxon>
        <taxon>Alphaproteobacteria</taxon>
        <taxon>Sphingomonadales</taxon>
        <taxon>Sphingomonadaceae</taxon>
        <taxon>Novosphingobium</taxon>
    </lineage>
</organism>
<evidence type="ECO:0000313" key="1">
    <source>
        <dbReference type="EMBL" id="MFC3173965.1"/>
    </source>
</evidence>
<name>A0ABV7IQV2_9SPHN</name>
<keyword evidence="2" id="KW-1185">Reference proteome</keyword>
<gene>
    <name evidence="1" type="ORF">ACFOD9_06865</name>
</gene>
<evidence type="ECO:0000313" key="2">
    <source>
        <dbReference type="Proteomes" id="UP001595604"/>
    </source>
</evidence>
<reference evidence="2" key="1">
    <citation type="journal article" date="2019" name="Int. J. Syst. Evol. Microbiol.">
        <title>The Global Catalogue of Microorganisms (GCM) 10K type strain sequencing project: providing services to taxonomists for standard genome sequencing and annotation.</title>
        <authorList>
            <consortium name="The Broad Institute Genomics Platform"/>
            <consortium name="The Broad Institute Genome Sequencing Center for Infectious Disease"/>
            <person name="Wu L."/>
            <person name="Ma J."/>
        </authorList>
    </citation>
    <scope>NUCLEOTIDE SEQUENCE [LARGE SCALE GENOMIC DNA]</scope>
    <source>
        <strain evidence="2">KCTC 42984</strain>
    </source>
</reference>
<proteinExistence type="predicted"/>
<dbReference type="InterPro" id="IPR021312">
    <property type="entry name" value="DUF2889"/>
</dbReference>
<sequence>MHMVGRARDLLTLADPAIPAVLAEGGFEATVTPDRQILALETEPARPGTAALVGSRAGSQLRGAIAEALPEDLRGGTPLYLLLDDVAGASLVAPWAWSQWADDWLHRMHSAAESGAIEQHRRKMMGVCVGFSPESPVYQPGGRTLPDMNRTVVPLDGNGDPFAWHALSVQDGPSARRARRIEVSLDGPTIRVETHFQDSAPMPEGGRTAVHEYLVRATIDRASLTLTSLEADPRILPFSYCPAATLNIGRVVGTPVRELRQRVLTEFARTEGCTHLNDVMRSLAEVPLLAQRLEAALGAAEAG</sequence>
<dbReference type="EMBL" id="JBHRTQ010000007">
    <property type="protein sequence ID" value="MFC3173965.1"/>
    <property type="molecule type" value="Genomic_DNA"/>
</dbReference>
<protein>
    <submittedName>
        <fullName evidence="1">DUF2889 domain-containing protein</fullName>
    </submittedName>
</protein>
<dbReference type="Pfam" id="PF11136">
    <property type="entry name" value="DUF2889"/>
    <property type="match status" value="1"/>
</dbReference>
<comment type="caution">
    <text evidence="1">The sequence shown here is derived from an EMBL/GenBank/DDBJ whole genome shotgun (WGS) entry which is preliminary data.</text>
</comment>